<protein>
    <submittedName>
        <fullName evidence="1">Uncharacterized protein</fullName>
    </submittedName>
</protein>
<reference evidence="1" key="1">
    <citation type="submission" date="2018-05" db="EMBL/GenBank/DDBJ databases">
        <authorList>
            <person name="Lanie J.A."/>
            <person name="Ng W.-L."/>
            <person name="Kazmierczak K.M."/>
            <person name="Andrzejewski T.M."/>
            <person name="Davidsen T.M."/>
            <person name="Wayne K.J."/>
            <person name="Tettelin H."/>
            <person name="Glass J.I."/>
            <person name="Rusch D."/>
            <person name="Podicherti R."/>
            <person name="Tsui H.-C.T."/>
            <person name="Winkler M.E."/>
        </authorList>
    </citation>
    <scope>NUCLEOTIDE SEQUENCE</scope>
</reference>
<feature type="non-terminal residue" evidence="1">
    <location>
        <position position="33"/>
    </location>
</feature>
<accession>A0A381Z3M0</accession>
<evidence type="ECO:0000313" key="1">
    <source>
        <dbReference type="EMBL" id="SVA83482.1"/>
    </source>
</evidence>
<name>A0A381Z3M0_9ZZZZ</name>
<proteinExistence type="predicted"/>
<dbReference type="AlphaFoldDB" id="A0A381Z3M0"/>
<dbReference type="EMBL" id="UINC01019715">
    <property type="protein sequence ID" value="SVA83482.1"/>
    <property type="molecule type" value="Genomic_DNA"/>
</dbReference>
<sequence>MSLAFDREAFWVCSGFGLPVFGGGAFWNRASGL</sequence>
<gene>
    <name evidence="1" type="ORF">METZ01_LOCUS136336</name>
</gene>
<organism evidence="1">
    <name type="scientific">marine metagenome</name>
    <dbReference type="NCBI Taxonomy" id="408172"/>
    <lineage>
        <taxon>unclassified sequences</taxon>
        <taxon>metagenomes</taxon>
        <taxon>ecological metagenomes</taxon>
    </lineage>
</organism>